<evidence type="ECO:0000256" key="5">
    <source>
        <dbReference type="ARBA" id="ARBA00022989"/>
    </source>
</evidence>
<dbReference type="Pfam" id="PF01311">
    <property type="entry name" value="Bac_export_1"/>
    <property type="match status" value="1"/>
</dbReference>
<proteinExistence type="inferred from homology"/>
<gene>
    <name evidence="8" type="ORF">D779_1144</name>
</gene>
<evidence type="ECO:0000256" key="3">
    <source>
        <dbReference type="ARBA" id="ARBA00022475"/>
    </source>
</evidence>
<evidence type="ECO:0000256" key="1">
    <source>
        <dbReference type="ARBA" id="ARBA00004651"/>
    </source>
</evidence>
<feature type="transmembrane region" description="Helical" evidence="7">
    <location>
        <begin position="12"/>
        <end position="31"/>
    </location>
</feature>
<feature type="transmembrane region" description="Helical" evidence="7">
    <location>
        <begin position="123"/>
        <end position="151"/>
    </location>
</feature>
<comment type="similarity">
    <text evidence="2 7">Belongs to the FliR/MopE/SpaR family.</text>
</comment>
<keyword evidence="5 7" id="KW-1133">Transmembrane helix</keyword>
<dbReference type="STRING" id="1249627.D779_1144"/>
<evidence type="ECO:0000256" key="6">
    <source>
        <dbReference type="ARBA" id="ARBA00023136"/>
    </source>
</evidence>
<keyword evidence="6 7" id="KW-0472">Membrane</keyword>
<dbReference type="PRINTS" id="PR00953">
    <property type="entry name" value="TYPE3IMRPROT"/>
</dbReference>
<protein>
    <submittedName>
        <fullName evidence="8">Type III secretion inner membrane protein</fullName>
    </submittedName>
</protein>
<dbReference type="EMBL" id="AONC01000023">
    <property type="protein sequence ID" value="EXJ15637.1"/>
    <property type="molecule type" value="Genomic_DNA"/>
</dbReference>
<keyword evidence="3 7" id="KW-1003">Cell membrane</keyword>
<dbReference type="PANTHER" id="PTHR30065">
    <property type="entry name" value="FLAGELLAR BIOSYNTHETIC PROTEIN FLIR"/>
    <property type="match status" value="1"/>
</dbReference>
<name>W9VHW1_9GAMM</name>
<comment type="subcellular location">
    <subcellularLocation>
        <location evidence="1 7">Cell membrane</location>
        <topology evidence="1 7">Multi-pass membrane protein</topology>
    </subcellularLocation>
</comment>
<dbReference type="InterPro" id="IPR006304">
    <property type="entry name" value="T3SS_SpaR/YscT"/>
</dbReference>
<dbReference type="Proteomes" id="UP000019460">
    <property type="component" value="Unassembled WGS sequence"/>
</dbReference>
<keyword evidence="4 7" id="KW-0812">Transmembrane</keyword>
<feature type="transmembrane region" description="Helical" evidence="7">
    <location>
        <begin position="78"/>
        <end position="102"/>
    </location>
</feature>
<reference evidence="8 9" key="1">
    <citation type="submission" date="2012-11" db="EMBL/GenBank/DDBJ databases">
        <title>Genome assembly of Thiorhodococcus sp. AK35.</title>
        <authorList>
            <person name="Nupur N."/>
            <person name="Khatri I."/>
            <person name="Subramanian S."/>
            <person name="Pinnaka A."/>
        </authorList>
    </citation>
    <scope>NUCLEOTIDE SEQUENCE [LARGE SCALE GENOMIC DNA]</scope>
    <source>
        <strain evidence="8 9">AK35</strain>
    </source>
</reference>
<accession>W9VHW1</accession>
<dbReference type="PATRIC" id="fig|1249627.3.peg.1594"/>
<keyword evidence="9" id="KW-1185">Reference proteome</keyword>
<sequence length="261" mass="28622">MDAFEDWRRILIALVFVLPRMLVAFALLPVFTRQSLPGMTRNGVAVSLSLVILPMVMVDAPAEPPDWLDGLAILAKEAFIGLLIGFGAAIPFWVIASAGFFIDNQRGTTMASSIDPMTGDQSSPLGVFMSQVLAVLFFVGGGITVFLAALYESYRLWPVFSFFPRIDPAAIPWLLRLLDHFMALTVLLAAPVIIAMFLAEFALGLVSRFAPQMNVFSLAMPIKSAVGMLILVIYLGTLFGFMDDELLAIGRHFALLEDLFR</sequence>
<evidence type="ECO:0000313" key="9">
    <source>
        <dbReference type="Proteomes" id="UP000019460"/>
    </source>
</evidence>
<evidence type="ECO:0000256" key="2">
    <source>
        <dbReference type="ARBA" id="ARBA00009772"/>
    </source>
</evidence>
<dbReference type="GO" id="GO:0005886">
    <property type="term" value="C:plasma membrane"/>
    <property type="evidence" value="ECO:0007669"/>
    <property type="project" value="UniProtKB-SubCell"/>
</dbReference>
<dbReference type="NCBIfam" id="TIGR01401">
    <property type="entry name" value="fliR_like_III"/>
    <property type="match status" value="1"/>
</dbReference>
<organism evidence="8 9">
    <name type="scientific">Imhoffiella purpurea</name>
    <dbReference type="NCBI Taxonomy" id="1249627"/>
    <lineage>
        <taxon>Bacteria</taxon>
        <taxon>Pseudomonadati</taxon>
        <taxon>Pseudomonadota</taxon>
        <taxon>Gammaproteobacteria</taxon>
        <taxon>Chromatiales</taxon>
        <taxon>Chromatiaceae</taxon>
        <taxon>Imhoffiella</taxon>
    </lineage>
</organism>
<feature type="transmembrane region" description="Helical" evidence="7">
    <location>
        <begin position="181"/>
        <end position="206"/>
    </location>
</feature>
<feature type="transmembrane region" description="Helical" evidence="7">
    <location>
        <begin position="43"/>
        <end position="58"/>
    </location>
</feature>
<comment type="caution">
    <text evidence="8">The sequence shown here is derived from an EMBL/GenBank/DDBJ whole genome shotgun (WGS) entry which is preliminary data.</text>
</comment>
<dbReference type="InterPro" id="IPR002010">
    <property type="entry name" value="T3SS_IM_R"/>
</dbReference>
<feature type="transmembrane region" description="Helical" evidence="7">
    <location>
        <begin position="218"/>
        <end position="242"/>
    </location>
</feature>
<dbReference type="eggNOG" id="COG4791">
    <property type="taxonomic scope" value="Bacteria"/>
</dbReference>
<evidence type="ECO:0000256" key="7">
    <source>
        <dbReference type="RuleBase" id="RU362072"/>
    </source>
</evidence>
<dbReference type="AlphaFoldDB" id="W9VHW1"/>
<dbReference type="PANTHER" id="PTHR30065:SF1">
    <property type="entry name" value="SURFACE PRESENTATION OF ANTIGENS PROTEIN SPAR"/>
    <property type="match status" value="1"/>
</dbReference>
<evidence type="ECO:0000256" key="4">
    <source>
        <dbReference type="ARBA" id="ARBA00022692"/>
    </source>
</evidence>
<dbReference type="GO" id="GO:0006605">
    <property type="term" value="P:protein targeting"/>
    <property type="evidence" value="ECO:0007669"/>
    <property type="project" value="UniProtKB-UniRule"/>
</dbReference>
<evidence type="ECO:0000313" key="8">
    <source>
        <dbReference type="EMBL" id="EXJ15637.1"/>
    </source>
</evidence>